<reference evidence="2" key="1">
    <citation type="submission" date="2016-03" db="EMBL/GenBank/DDBJ databases">
        <title>Updated assembly of Pseudogymnoascus destructans, the fungus causing white-nose syndrome of bats.</title>
        <authorList>
            <person name="Palmer J.M."/>
            <person name="Drees K.P."/>
            <person name="Foster J.T."/>
            <person name="Lindner D.L."/>
        </authorList>
    </citation>
    <scope>NUCLEOTIDE SEQUENCE [LARGE SCALE GENOMIC DNA]</scope>
    <source>
        <strain evidence="2">20631-21</strain>
    </source>
</reference>
<dbReference type="Proteomes" id="UP000077154">
    <property type="component" value="Unassembled WGS sequence"/>
</dbReference>
<proteinExistence type="predicted"/>
<accession>A0A176ZYU2</accession>
<evidence type="ECO:0000256" key="1">
    <source>
        <dbReference type="SAM" id="SignalP"/>
    </source>
</evidence>
<organism evidence="2">
    <name type="scientific">Pseudogymnoascus destructans</name>
    <dbReference type="NCBI Taxonomy" id="655981"/>
    <lineage>
        <taxon>Eukaryota</taxon>
        <taxon>Fungi</taxon>
        <taxon>Dikarya</taxon>
        <taxon>Ascomycota</taxon>
        <taxon>Pezizomycotina</taxon>
        <taxon>Leotiomycetes</taxon>
        <taxon>Thelebolales</taxon>
        <taxon>Thelebolaceae</taxon>
        <taxon>Pseudogymnoascus</taxon>
    </lineage>
</organism>
<name>A0A176ZYU2_9PEZI</name>
<feature type="signal peptide" evidence="1">
    <location>
        <begin position="1"/>
        <end position="20"/>
    </location>
</feature>
<dbReference type="RefSeq" id="XP_024320388.1">
    <property type="nucleotide sequence ID" value="XM_024472270.1"/>
</dbReference>
<dbReference type="OrthoDB" id="2418180at2759"/>
<sequence>MSTAMTMVTATMMTARLVDLAVMCDWMDEWLSREWVARTTQILEIVTEWYIQSNAAKTMFAASWANNGGALNALREVKPIAAAYLEAAEPWTWAEALFHGRRFGHGTSNIAESVNSTLLVERELPVLELLDSIWHRVMEKRSGRRSRALKLIEERRRFGQRLMRHRCLLWMSRSWRSFPWQPATLLPREYRVAGRRRCAFGERTGDALVDESGIMEGCSLLVLLWREYQIWYPLVVAPVGSQGTT</sequence>
<protein>
    <submittedName>
        <fullName evidence="2">Uncharacterized protein</fullName>
    </submittedName>
</protein>
<feature type="chain" id="PRO_5008056216" evidence="1">
    <location>
        <begin position="21"/>
        <end position="245"/>
    </location>
</feature>
<dbReference type="AlphaFoldDB" id="A0A176ZYU2"/>
<dbReference type="GeneID" id="36291765"/>
<dbReference type="VEuPathDB" id="FungiDB:GMDG_01513"/>
<keyword evidence="1" id="KW-0732">Signal</keyword>
<gene>
    <name evidence="2" type="ORF">VC83_08726</name>
</gene>
<evidence type="ECO:0000313" key="2">
    <source>
        <dbReference type="EMBL" id="OAF55086.1"/>
    </source>
</evidence>
<dbReference type="EMBL" id="KV441412">
    <property type="protein sequence ID" value="OAF55086.1"/>
    <property type="molecule type" value="Genomic_DNA"/>
</dbReference>